<gene>
    <name evidence="2" type="ORF">FPZ42_01380</name>
</gene>
<dbReference type="PANTHER" id="PTHR12526:SF595">
    <property type="entry name" value="BLL5217 PROTEIN"/>
    <property type="match status" value="1"/>
</dbReference>
<evidence type="ECO:0000313" key="3">
    <source>
        <dbReference type="Proteomes" id="UP000318010"/>
    </source>
</evidence>
<dbReference type="RefSeq" id="WP_146268708.1">
    <property type="nucleotide sequence ID" value="NZ_VOEI01000001.1"/>
</dbReference>
<dbReference type="Pfam" id="PF00534">
    <property type="entry name" value="Glycos_transf_1"/>
    <property type="match status" value="1"/>
</dbReference>
<dbReference type="InterPro" id="IPR001296">
    <property type="entry name" value="Glyco_trans_1"/>
</dbReference>
<dbReference type="PANTHER" id="PTHR12526">
    <property type="entry name" value="GLYCOSYLTRANSFERASE"/>
    <property type="match status" value="1"/>
</dbReference>
<organism evidence="2 3">
    <name type="scientific">Mucilaginibacter achroorhodeus</name>
    <dbReference type="NCBI Taxonomy" id="2599294"/>
    <lineage>
        <taxon>Bacteria</taxon>
        <taxon>Pseudomonadati</taxon>
        <taxon>Bacteroidota</taxon>
        <taxon>Sphingobacteriia</taxon>
        <taxon>Sphingobacteriales</taxon>
        <taxon>Sphingobacteriaceae</taxon>
        <taxon>Mucilaginibacter</taxon>
    </lineage>
</organism>
<evidence type="ECO:0000313" key="2">
    <source>
        <dbReference type="EMBL" id="TWR27894.1"/>
    </source>
</evidence>
<dbReference type="Gene3D" id="3.40.50.2000">
    <property type="entry name" value="Glycogen Phosphorylase B"/>
    <property type="match status" value="2"/>
</dbReference>
<evidence type="ECO:0000259" key="1">
    <source>
        <dbReference type="Pfam" id="PF00534"/>
    </source>
</evidence>
<accession>A0A563U979</accession>
<comment type="caution">
    <text evidence="2">The sequence shown here is derived from an EMBL/GenBank/DDBJ whole genome shotgun (WGS) entry which is preliminary data.</text>
</comment>
<name>A0A563U979_9SPHI</name>
<dbReference type="GO" id="GO:0016757">
    <property type="term" value="F:glycosyltransferase activity"/>
    <property type="evidence" value="ECO:0007669"/>
    <property type="project" value="InterPro"/>
</dbReference>
<reference evidence="2 3" key="1">
    <citation type="submission" date="2019-07" db="EMBL/GenBank/DDBJ databases">
        <authorList>
            <person name="Kim J."/>
        </authorList>
    </citation>
    <scope>NUCLEOTIDE SEQUENCE [LARGE SCALE GENOMIC DNA]</scope>
    <source>
        <strain evidence="2 3">MJ1a</strain>
    </source>
</reference>
<keyword evidence="3" id="KW-1185">Reference proteome</keyword>
<proteinExistence type="predicted"/>
<dbReference type="CDD" id="cd03802">
    <property type="entry name" value="GT4_AviGT4-like"/>
    <property type="match status" value="1"/>
</dbReference>
<dbReference type="AlphaFoldDB" id="A0A563U979"/>
<keyword evidence="2" id="KW-0808">Transferase</keyword>
<dbReference type="EMBL" id="VOEI01000001">
    <property type="protein sequence ID" value="TWR27894.1"/>
    <property type="molecule type" value="Genomic_DNA"/>
</dbReference>
<sequence length="334" mass="37486">MKAAILAPVAWRTPPRHYGPWEQVASNIAEGLIKLGVDVTLFATGDSITAGKLDAICEQGYEEDRTQDAKVLECLHISNLMEKAGEFDIIHNNFDFLPLTYTGLIATPVITTIHGFSSQRIIPVYKKYNKRGHYVSISDADRSPELEYLATVYNGLDTADFKFTEAPQDYLLYFGRIHHDKGAAEAIEIAKKANKRLLIAGIKQDENYWREKVEPHLNEQIVYVGSAGPEKRNELLGNALALLHPINFAEPFGMSVAESMLCGTPVIAFNKGSMPELIQHEQTGFLVDTIDEAVEMINSIPSINRQYCHDWAASKFSKEKMAEDYFKLYQRILG</sequence>
<dbReference type="Proteomes" id="UP000318010">
    <property type="component" value="Unassembled WGS sequence"/>
</dbReference>
<dbReference type="SUPFAM" id="SSF53756">
    <property type="entry name" value="UDP-Glycosyltransferase/glycogen phosphorylase"/>
    <property type="match status" value="1"/>
</dbReference>
<protein>
    <submittedName>
        <fullName evidence="2">Glycosyltransferase family 4 protein</fullName>
    </submittedName>
</protein>
<dbReference type="OrthoDB" id="9801573at2"/>
<feature type="domain" description="Glycosyl transferase family 1" evidence="1">
    <location>
        <begin position="167"/>
        <end position="301"/>
    </location>
</feature>